<protein>
    <recommendedName>
        <fullName evidence="5">GGDEF domain-containing protein</fullName>
    </recommendedName>
</protein>
<dbReference type="Gene3D" id="3.30.70.270">
    <property type="match status" value="1"/>
</dbReference>
<dbReference type="Gene3D" id="3.20.20.450">
    <property type="entry name" value="EAL domain"/>
    <property type="match status" value="1"/>
</dbReference>
<dbReference type="GO" id="GO:0071111">
    <property type="term" value="F:cyclic-guanylate-specific phosphodiesterase activity"/>
    <property type="evidence" value="ECO:0007669"/>
    <property type="project" value="InterPro"/>
</dbReference>
<dbReference type="InterPro" id="IPR029787">
    <property type="entry name" value="Nucleotide_cyclase"/>
</dbReference>
<dbReference type="EMBL" id="BJUZ01000001">
    <property type="protein sequence ID" value="GEK93460.1"/>
    <property type="molecule type" value="Genomic_DNA"/>
</dbReference>
<keyword evidence="4" id="KW-1185">Reference proteome</keyword>
<accession>A0A511AZ28</accession>
<organism evidence="3 4">
    <name type="scientific">Gluconobacter wancherniae NBRC 103581</name>
    <dbReference type="NCBI Taxonomy" id="656744"/>
    <lineage>
        <taxon>Bacteria</taxon>
        <taxon>Pseudomonadati</taxon>
        <taxon>Pseudomonadota</taxon>
        <taxon>Alphaproteobacteria</taxon>
        <taxon>Acetobacterales</taxon>
        <taxon>Acetobacteraceae</taxon>
        <taxon>Gluconobacter</taxon>
    </lineage>
</organism>
<dbReference type="InterPro" id="IPR001633">
    <property type="entry name" value="EAL_dom"/>
</dbReference>
<feature type="domain" description="GGDEF" evidence="2">
    <location>
        <begin position="181"/>
        <end position="315"/>
    </location>
</feature>
<dbReference type="CDD" id="cd01948">
    <property type="entry name" value="EAL"/>
    <property type="match status" value="1"/>
</dbReference>
<dbReference type="SUPFAM" id="SSF55073">
    <property type="entry name" value="Nucleotide cyclase"/>
    <property type="match status" value="1"/>
</dbReference>
<dbReference type="InterPro" id="IPR000160">
    <property type="entry name" value="GGDEF_dom"/>
</dbReference>
<dbReference type="Proteomes" id="UP000321230">
    <property type="component" value="Unassembled WGS sequence"/>
</dbReference>
<evidence type="ECO:0000313" key="3">
    <source>
        <dbReference type="EMBL" id="GEK93460.1"/>
    </source>
</evidence>
<name>A0A511AZ28_9PROT</name>
<dbReference type="AlphaFoldDB" id="A0A511AZ28"/>
<dbReference type="PANTHER" id="PTHR33121:SF70">
    <property type="entry name" value="SIGNALING PROTEIN YKOW"/>
    <property type="match status" value="1"/>
</dbReference>
<dbReference type="PANTHER" id="PTHR33121">
    <property type="entry name" value="CYCLIC DI-GMP PHOSPHODIESTERASE PDEF"/>
    <property type="match status" value="1"/>
</dbReference>
<dbReference type="Pfam" id="PF00990">
    <property type="entry name" value="GGDEF"/>
    <property type="match status" value="1"/>
</dbReference>
<sequence length="570" mass="63044">MSFPAKNSLAETNSLTSEQQKNIEKSFLRIVIQTTGHSAAFILRKNPEGHFLETSRTGKIPPELITDSFLKALTDLTSPKTTQIGSDWSSLALPLTSAAFSSDEDKLPYGFVIAFSALGNTVSACTPEVINDIVLCAQEILPPTNSLVSNIVNRAALPGRTESYSALETMTAQAKKNEKPVNFGLIKLNLSNLTLINERHGWENADIILDEVVQRLKQLLPDESFLGYLGGSHFMIMTPLGYSAINTKSLVNSILRLTVTPISIGAGQLPFTLSVGWAMFPADNQNAEELLLEARAALAESNRFGGGHDYRATKEITTRFQTFSSLEQDLSRAVKHDALFLTWMPIVETASQHIIGHEALLRWNRPGFGEVAPELFIQCAEEAGIIEQLDGWSLRTACKEATRWRNDLRVCVNVSPVWLVNERLSSLVAEVLKETGLAPERLQIELSECSPFGPPAIAHKEMARVRAMGVRIALDDFGRGYASLERLSNFPLDQIKLDRSFMQGLGENMRVDDIMRAVLRLTRSLNITCCAKGIETEYQMAFLDTYGCEEVQGYLLGAPVRDREIPPQID</sequence>
<dbReference type="InterPro" id="IPR050706">
    <property type="entry name" value="Cyclic-di-GMP_PDE-like"/>
</dbReference>
<feature type="domain" description="EAL" evidence="1">
    <location>
        <begin position="323"/>
        <end position="570"/>
    </location>
</feature>
<dbReference type="SMART" id="SM00267">
    <property type="entry name" value="GGDEF"/>
    <property type="match status" value="1"/>
</dbReference>
<dbReference type="SMART" id="SM00052">
    <property type="entry name" value="EAL"/>
    <property type="match status" value="1"/>
</dbReference>
<dbReference type="PROSITE" id="PS50883">
    <property type="entry name" value="EAL"/>
    <property type="match status" value="1"/>
</dbReference>
<evidence type="ECO:0000259" key="2">
    <source>
        <dbReference type="PROSITE" id="PS50887"/>
    </source>
</evidence>
<dbReference type="Pfam" id="PF00563">
    <property type="entry name" value="EAL"/>
    <property type="match status" value="1"/>
</dbReference>
<evidence type="ECO:0000259" key="1">
    <source>
        <dbReference type="PROSITE" id="PS50883"/>
    </source>
</evidence>
<reference evidence="3 4" key="1">
    <citation type="submission" date="2019-07" db="EMBL/GenBank/DDBJ databases">
        <title>Whole genome shotgun sequence of Gluconobacter wancherniae NBRC 103581.</title>
        <authorList>
            <person name="Hosoyama A."/>
            <person name="Uohara A."/>
            <person name="Ohji S."/>
            <person name="Ichikawa N."/>
        </authorList>
    </citation>
    <scope>NUCLEOTIDE SEQUENCE [LARGE SCALE GENOMIC DNA]</scope>
    <source>
        <strain evidence="3 4">NBRC 103581</strain>
    </source>
</reference>
<dbReference type="OrthoDB" id="9793210at2"/>
<proteinExistence type="predicted"/>
<dbReference type="SUPFAM" id="SSF141868">
    <property type="entry name" value="EAL domain-like"/>
    <property type="match status" value="1"/>
</dbReference>
<dbReference type="InterPro" id="IPR043128">
    <property type="entry name" value="Rev_trsase/Diguanyl_cyclase"/>
</dbReference>
<dbReference type="InterPro" id="IPR035919">
    <property type="entry name" value="EAL_sf"/>
</dbReference>
<dbReference type="PROSITE" id="PS50887">
    <property type="entry name" value="GGDEF"/>
    <property type="match status" value="1"/>
</dbReference>
<evidence type="ECO:0000313" key="4">
    <source>
        <dbReference type="Proteomes" id="UP000321230"/>
    </source>
</evidence>
<gene>
    <name evidence="3" type="ORF">GWA01_12300</name>
</gene>
<evidence type="ECO:0008006" key="5">
    <source>
        <dbReference type="Google" id="ProtNLM"/>
    </source>
</evidence>
<comment type="caution">
    <text evidence="3">The sequence shown here is derived from an EMBL/GenBank/DDBJ whole genome shotgun (WGS) entry which is preliminary data.</text>
</comment>